<dbReference type="AlphaFoldDB" id="A0A210QQA3"/>
<keyword evidence="6" id="KW-1185">Reference proteome</keyword>
<dbReference type="Proteomes" id="UP000242188">
    <property type="component" value="Unassembled WGS sequence"/>
</dbReference>
<dbReference type="SUPFAM" id="SSF51735">
    <property type="entry name" value="NAD(P)-binding Rossmann-fold domains"/>
    <property type="match status" value="1"/>
</dbReference>
<evidence type="ECO:0000256" key="1">
    <source>
        <dbReference type="ARBA" id="ARBA00006328"/>
    </source>
</evidence>
<sequence>MSKVYTVLGVDTAVGAAVAFYLSKKAKVKGVPLGNPRGKGEVDPPPGVEIIRCDPQNVRSVEHALNGSDGCFIFTMSDFRNDPSFMVNELTYGRTIAEACKRSRVPHAIFCTEPHTTDIQGIGARHMVAKAEIEQCICVHDVPLTLLMLPRRYEDIIDYLAPEKVGQDFLFELPMDTETPLSMIGAEDLGPVVEHIFNNRDHFTDVRANPGPISLCGSKVARQTFAQCLSYNLRPLQFFDKPMTHTMYRDANSKRPWREDYANMFLFLMRTRWDHKYSTERTRKFNPDTKYFEEWVQANAQALYTAYTEVKPEDRLRWWFNKMYSRS</sequence>
<keyword evidence="2" id="KW-0521">NADP</keyword>
<dbReference type="OrthoDB" id="300709at2759"/>
<gene>
    <name evidence="5" type="ORF">KP79_PYT04563</name>
</gene>
<dbReference type="GO" id="GO:0005634">
    <property type="term" value="C:nucleus"/>
    <property type="evidence" value="ECO:0007669"/>
    <property type="project" value="TreeGrafter"/>
</dbReference>
<dbReference type="PANTHER" id="PTHR42748:SF7">
    <property type="entry name" value="NMRA LIKE REDOX SENSOR 1-RELATED"/>
    <property type="match status" value="1"/>
</dbReference>
<evidence type="ECO:0000256" key="2">
    <source>
        <dbReference type="ARBA" id="ARBA00022857"/>
    </source>
</evidence>
<evidence type="ECO:0000256" key="3">
    <source>
        <dbReference type="ARBA" id="ARBA00040296"/>
    </source>
</evidence>
<dbReference type="InterPro" id="IPR036291">
    <property type="entry name" value="NAD(P)-bd_dom_sf"/>
</dbReference>
<dbReference type="Pfam" id="PF05368">
    <property type="entry name" value="NmrA"/>
    <property type="match status" value="1"/>
</dbReference>
<accession>A0A210QQA3</accession>
<dbReference type="InterPro" id="IPR008030">
    <property type="entry name" value="NmrA-like"/>
</dbReference>
<reference evidence="5 6" key="1">
    <citation type="journal article" date="2017" name="Nat. Ecol. Evol.">
        <title>Scallop genome provides insights into evolution of bilaterian karyotype and development.</title>
        <authorList>
            <person name="Wang S."/>
            <person name="Zhang J."/>
            <person name="Jiao W."/>
            <person name="Li J."/>
            <person name="Xun X."/>
            <person name="Sun Y."/>
            <person name="Guo X."/>
            <person name="Huan P."/>
            <person name="Dong B."/>
            <person name="Zhang L."/>
            <person name="Hu X."/>
            <person name="Sun X."/>
            <person name="Wang J."/>
            <person name="Zhao C."/>
            <person name="Wang Y."/>
            <person name="Wang D."/>
            <person name="Huang X."/>
            <person name="Wang R."/>
            <person name="Lv J."/>
            <person name="Li Y."/>
            <person name="Zhang Z."/>
            <person name="Liu B."/>
            <person name="Lu W."/>
            <person name="Hui Y."/>
            <person name="Liang J."/>
            <person name="Zhou Z."/>
            <person name="Hou R."/>
            <person name="Li X."/>
            <person name="Liu Y."/>
            <person name="Li H."/>
            <person name="Ning X."/>
            <person name="Lin Y."/>
            <person name="Zhao L."/>
            <person name="Xing Q."/>
            <person name="Dou J."/>
            <person name="Li Y."/>
            <person name="Mao J."/>
            <person name="Guo H."/>
            <person name="Dou H."/>
            <person name="Li T."/>
            <person name="Mu C."/>
            <person name="Jiang W."/>
            <person name="Fu Q."/>
            <person name="Fu X."/>
            <person name="Miao Y."/>
            <person name="Liu J."/>
            <person name="Yu Q."/>
            <person name="Li R."/>
            <person name="Liao H."/>
            <person name="Li X."/>
            <person name="Kong Y."/>
            <person name="Jiang Z."/>
            <person name="Chourrout D."/>
            <person name="Li R."/>
            <person name="Bao Z."/>
        </authorList>
    </citation>
    <scope>NUCLEOTIDE SEQUENCE [LARGE SCALE GENOMIC DNA]</scope>
    <source>
        <strain evidence="5 6">PY_sf001</strain>
    </source>
</reference>
<evidence type="ECO:0000259" key="4">
    <source>
        <dbReference type="Pfam" id="PF05368"/>
    </source>
</evidence>
<protein>
    <recommendedName>
        <fullName evidence="3">NmrA-like family domain-containing protein 1</fullName>
    </recommendedName>
</protein>
<name>A0A210QQA3_MIZYE</name>
<dbReference type="Gene3D" id="3.90.25.10">
    <property type="entry name" value="UDP-galactose 4-epimerase, domain 1"/>
    <property type="match status" value="1"/>
</dbReference>
<dbReference type="EMBL" id="NEDP02002418">
    <property type="protein sequence ID" value="OWF50917.1"/>
    <property type="molecule type" value="Genomic_DNA"/>
</dbReference>
<dbReference type="Gene3D" id="3.40.50.720">
    <property type="entry name" value="NAD(P)-binding Rossmann-like Domain"/>
    <property type="match status" value="1"/>
</dbReference>
<evidence type="ECO:0000313" key="6">
    <source>
        <dbReference type="Proteomes" id="UP000242188"/>
    </source>
</evidence>
<comment type="caution">
    <text evidence="5">The sequence shown here is derived from an EMBL/GenBank/DDBJ whole genome shotgun (WGS) entry which is preliminary data.</text>
</comment>
<organism evidence="5 6">
    <name type="scientific">Mizuhopecten yessoensis</name>
    <name type="common">Japanese scallop</name>
    <name type="synonym">Patinopecten yessoensis</name>
    <dbReference type="NCBI Taxonomy" id="6573"/>
    <lineage>
        <taxon>Eukaryota</taxon>
        <taxon>Metazoa</taxon>
        <taxon>Spiralia</taxon>
        <taxon>Lophotrochozoa</taxon>
        <taxon>Mollusca</taxon>
        <taxon>Bivalvia</taxon>
        <taxon>Autobranchia</taxon>
        <taxon>Pteriomorphia</taxon>
        <taxon>Pectinida</taxon>
        <taxon>Pectinoidea</taxon>
        <taxon>Pectinidae</taxon>
        <taxon>Mizuhopecten</taxon>
    </lineage>
</organism>
<evidence type="ECO:0000313" key="5">
    <source>
        <dbReference type="EMBL" id="OWF50917.1"/>
    </source>
</evidence>
<dbReference type="InterPro" id="IPR051164">
    <property type="entry name" value="NmrA-like_oxidored"/>
</dbReference>
<proteinExistence type="inferred from homology"/>
<feature type="domain" description="NmrA-like" evidence="4">
    <location>
        <begin position="46"/>
        <end position="215"/>
    </location>
</feature>
<dbReference type="PANTHER" id="PTHR42748">
    <property type="entry name" value="NITROGEN METABOLITE REPRESSION PROTEIN NMRA FAMILY MEMBER"/>
    <property type="match status" value="1"/>
</dbReference>
<dbReference type="STRING" id="6573.A0A210QQA3"/>
<comment type="similarity">
    <text evidence="1">Belongs to the NmrA-type oxidoreductase family.</text>
</comment>